<keyword evidence="1" id="KW-1133">Transmembrane helix</keyword>
<evidence type="ECO:0000313" key="3">
    <source>
        <dbReference type="EMBL" id="TFD91958.1"/>
    </source>
</evidence>
<dbReference type="OrthoDB" id="6058856at2"/>
<feature type="transmembrane region" description="Helical" evidence="1">
    <location>
        <begin position="139"/>
        <end position="160"/>
    </location>
</feature>
<dbReference type="Pfam" id="PF04230">
    <property type="entry name" value="PS_pyruv_trans"/>
    <property type="match status" value="1"/>
</dbReference>
<reference evidence="3 4" key="1">
    <citation type="submission" date="2019-03" db="EMBL/GenBank/DDBJ databases">
        <title>San Antonio Military Medical Center submission to MRSN (WRAIR), pending publication.</title>
        <authorList>
            <person name="Blyth D.M."/>
            <person name="Mccarthy S.L."/>
            <person name="Schall S.E."/>
            <person name="Stam J.A."/>
            <person name="Ong A.C."/>
            <person name="Mcgann P.T."/>
        </authorList>
    </citation>
    <scope>NUCLEOTIDE SEQUENCE [LARGE SCALE GENOMIC DNA]</scope>
    <source>
        <strain evidence="3 4">MRSN571793</strain>
    </source>
</reference>
<evidence type="ECO:0000256" key="1">
    <source>
        <dbReference type="SAM" id="Phobius"/>
    </source>
</evidence>
<feature type="transmembrane region" description="Helical" evidence="1">
    <location>
        <begin position="85"/>
        <end position="104"/>
    </location>
</feature>
<gene>
    <name evidence="3" type="ORF">E2605_19170</name>
</gene>
<dbReference type="AlphaFoldDB" id="A0A4Y8KVV4"/>
<dbReference type="InterPro" id="IPR007345">
    <property type="entry name" value="Polysacch_pyruvyl_Trfase"/>
</dbReference>
<comment type="caution">
    <text evidence="3">The sequence shown here is derived from an EMBL/GenBank/DDBJ whole genome shotgun (WGS) entry which is preliminary data.</text>
</comment>
<dbReference type="Proteomes" id="UP000297861">
    <property type="component" value="Unassembled WGS sequence"/>
</dbReference>
<sequence>MKKFLIIPNCSDLNRGDQALVWETKRLAEDAGCIGEYYVTAEDNEPVEQSIKHGLNPISMLLKHPSRFFKKNDNITYSFSLKLKWGFVAFFDLIVSLLMLSGLLRKVLLPLQSKEKKVALNVFSESDAVFVKGGGFVHYYGGLTSLYYAYFSLYHIFYAASLKKKIYFMPNSIGPLEGPGIKWIVKKAIKKCEFVAVRETFSQEMVRKELGIELPYAADLAFYLKNSSLTKAEIYEKYNIPQGRKLVALTMRPHRFPKSQTPKEDYLKFKSEMAKFIEWLHAEGFMPMPIDHTLAINTNENDAVCIKEVTEMCNPEHYFYFSDRSLNCHELKSVYNACDYIVGTRFHSVIFSFANKKPGLAIRYTGNKAQGIMNDIGLLDYSISIDDVTCENLKTKFSNVLANEEHIIQKIEAFIAKANDSRLNLITKIKNSL</sequence>
<dbReference type="EMBL" id="SOML01000019">
    <property type="protein sequence ID" value="TFD91958.1"/>
    <property type="molecule type" value="Genomic_DNA"/>
</dbReference>
<keyword evidence="1" id="KW-0472">Membrane</keyword>
<dbReference type="PANTHER" id="PTHR36836">
    <property type="entry name" value="COLANIC ACID BIOSYNTHESIS PROTEIN WCAK"/>
    <property type="match status" value="1"/>
</dbReference>
<name>A0A4Y8KVV4_9BACT</name>
<keyword evidence="4" id="KW-1185">Reference proteome</keyword>
<keyword evidence="1" id="KW-0812">Transmembrane</keyword>
<dbReference type="RefSeq" id="WP_134437622.1">
    <property type="nucleotide sequence ID" value="NZ_SOML01000019.1"/>
</dbReference>
<dbReference type="STRING" id="1121485.GCA_000426485_03403"/>
<protein>
    <recommendedName>
        <fullName evidence="2">Polysaccharide pyruvyl transferase domain-containing protein</fullName>
    </recommendedName>
</protein>
<dbReference type="PANTHER" id="PTHR36836:SF1">
    <property type="entry name" value="COLANIC ACID BIOSYNTHESIS PROTEIN WCAK"/>
    <property type="match status" value="1"/>
</dbReference>
<accession>A0A4Y8KVV4</accession>
<feature type="domain" description="Polysaccharide pyruvyl transferase" evidence="2">
    <location>
        <begin position="14"/>
        <end position="364"/>
    </location>
</feature>
<evidence type="ECO:0000259" key="2">
    <source>
        <dbReference type="Pfam" id="PF04230"/>
    </source>
</evidence>
<organism evidence="3 4">
    <name type="scientific">Dysgonomonas capnocytophagoides</name>
    <dbReference type="NCBI Taxonomy" id="45254"/>
    <lineage>
        <taxon>Bacteria</taxon>
        <taxon>Pseudomonadati</taxon>
        <taxon>Bacteroidota</taxon>
        <taxon>Bacteroidia</taxon>
        <taxon>Bacteroidales</taxon>
        <taxon>Dysgonomonadaceae</taxon>
        <taxon>Dysgonomonas</taxon>
    </lineage>
</organism>
<evidence type="ECO:0000313" key="4">
    <source>
        <dbReference type="Proteomes" id="UP000297861"/>
    </source>
</evidence>
<proteinExistence type="predicted"/>